<feature type="domain" description="DUF4174" evidence="3">
    <location>
        <begin position="26"/>
        <end position="140"/>
    </location>
</feature>
<keyword evidence="5" id="KW-1185">Reference proteome</keyword>
<dbReference type="EMBL" id="JAJOZR010000003">
    <property type="protein sequence ID" value="MCD7108569.1"/>
    <property type="molecule type" value="Genomic_DNA"/>
</dbReference>
<evidence type="ECO:0000256" key="2">
    <source>
        <dbReference type="SAM" id="SignalP"/>
    </source>
</evidence>
<proteinExistence type="predicted"/>
<accession>A0A9X1NR97</accession>
<dbReference type="RefSeq" id="WP_231812700.1">
    <property type="nucleotide sequence ID" value="NZ_JAJOZR010000003.1"/>
</dbReference>
<sequence>MIRSFKTVALALLAATATSGASAAGLDAFGWKNRVLIVFSNPGDPGVAEQRRLLAGETKALADRDMVVLEVLGDSVNPVFGTAASVSARELRTDAGIDRNGRFTAILVGKDGGIKLRAVAPVTPDRLFGLIDSMPMRANEASR</sequence>
<feature type="signal peptide" evidence="2">
    <location>
        <begin position="1"/>
        <end position="23"/>
    </location>
</feature>
<comment type="caution">
    <text evidence="4">The sequence shown here is derived from an EMBL/GenBank/DDBJ whole genome shotgun (WGS) entry which is preliminary data.</text>
</comment>
<name>A0A9X1NR97_9HYPH</name>
<evidence type="ECO:0000313" key="5">
    <source>
        <dbReference type="Proteomes" id="UP001139089"/>
    </source>
</evidence>
<evidence type="ECO:0000259" key="3">
    <source>
        <dbReference type="Pfam" id="PF13778"/>
    </source>
</evidence>
<dbReference type="Proteomes" id="UP001139089">
    <property type="component" value="Unassembled WGS sequence"/>
</dbReference>
<keyword evidence="1 2" id="KW-0732">Signal</keyword>
<evidence type="ECO:0000313" key="4">
    <source>
        <dbReference type="EMBL" id="MCD7108569.1"/>
    </source>
</evidence>
<dbReference type="AlphaFoldDB" id="A0A9X1NR97"/>
<organism evidence="4 5">
    <name type="scientific">Rhizobium quercicola</name>
    <dbReference type="NCBI Taxonomy" id="2901226"/>
    <lineage>
        <taxon>Bacteria</taxon>
        <taxon>Pseudomonadati</taxon>
        <taxon>Pseudomonadota</taxon>
        <taxon>Alphaproteobacteria</taxon>
        <taxon>Hyphomicrobiales</taxon>
        <taxon>Rhizobiaceae</taxon>
        <taxon>Rhizobium/Agrobacterium group</taxon>
        <taxon>Rhizobium</taxon>
    </lineage>
</organism>
<dbReference type="InterPro" id="IPR025232">
    <property type="entry name" value="DUF4174"/>
</dbReference>
<protein>
    <submittedName>
        <fullName evidence="4">DUF4174 domain-containing protein</fullName>
    </submittedName>
</protein>
<reference evidence="4" key="1">
    <citation type="submission" date="2021-12" db="EMBL/GenBank/DDBJ databases">
        <authorList>
            <person name="Li Y."/>
        </authorList>
    </citation>
    <scope>NUCLEOTIDE SEQUENCE</scope>
    <source>
        <strain evidence="4">DKSPLA3</strain>
    </source>
</reference>
<gene>
    <name evidence="4" type="ORF">LRX75_05880</name>
</gene>
<feature type="chain" id="PRO_5040803452" evidence="2">
    <location>
        <begin position="24"/>
        <end position="143"/>
    </location>
</feature>
<evidence type="ECO:0000256" key="1">
    <source>
        <dbReference type="ARBA" id="ARBA00022729"/>
    </source>
</evidence>
<dbReference type="Pfam" id="PF13778">
    <property type="entry name" value="DUF4174"/>
    <property type="match status" value="1"/>
</dbReference>